<dbReference type="Proteomes" id="UP001165082">
    <property type="component" value="Unassembled WGS sequence"/>
</dbReference>
<accession>A0A9W6ZU86</accession>
<sequence length="286" mass="31207">MGFIKETAGNGRFPELVDVGPRNSSLIKSRATINALTIEDEWFSGVKIGTIPGLDPETAQYGQGVGIMVNGQPRGDDVYKHYHMDKITAIAEATAQRTVDVLANHSSQGALGLIRFSAQTLLNYTAQANPPALVVPYLERYQKFIDTLLTRVTGLDCLKLRTEGDNKSTLGGIRLTLKTSWGGLGFRSLAGVAEAAYVGGFIMAVPRMNRRLTTTNSIDRTGFWPFPDLPNKTIPGCCEILLPFLNSSINNTPQFHTNTTGKVKRDRFKFCFAPDNLHNCPSLAAA</sequence>
<organism evidence="1 2">
    <name type="scientific">Triparma retinervis</name>
    <dbReference type="NCBI Taxonomy" id="2557542"/>
    <lineage>
        <taxon>Eukaryota</taxon>
        <taxon>Sar</taxon>
        <taxon>Stramenopiles</taxon>
        <taxon>Ochrophyta</taxon>
        <taxon>Bolidophyceae</taxon>
        <taxon>Parmales</taxon>
        <taxon>Triparmaceae</taxon>
        <taxon>Triparma</taxon>
    </lineage>
</organism>
<comment type="caution">
    <text evidence="1">The sequence shown here is derived from an EMBL/GenBank/DDBJ whole genome shotgun (WGS) entry which is preliminary data.</text>
</comment>
<dbReference type="AlphaFoldDB" id="A0A9W6ZU86"/>
<evidence type="ECO:0000313" key="2">
    <source>
        <dbReference type="Proteomes" id="UP001165082"/>
    </source>
</evidence>
<gene>
    <name evidence="1" type="ORF">TrRE_jg5244</name>
</gene>
<proteinExistence type="predicted"/>
<feature type="non-terminal residue" evidence="1">
    <location>
        <position position="286"/>
    </location>
</feature>
<dbReference type="EMBL" id="BRXZ01004998">
    <property type="protein sequence ID" value="GMH58471.1"/>
    <property type="molecule type" value="Genomic_DNA"/>
</dbReference>
<dbReference type="OrthoDB" id="10463912at2759"/>
<reference evidence="1" key="1">
    <citation type="submission" date="2022-07" db="EMBL/GenBank/DDBJ databases">
        <title>Genome analysis of Parmales, a sister group of diatoms, reveals the evolutionary specialization of diatoms from phago-mixotrophs to photoautotrophs.</title>
        <authorList>
            <person name="Ban H."/>
            <person name="Sato S."/>
            <person name="Yoshikawa S."/>
            <person name="Kazumasa Y."/>
            <person name="Nakamura Y."/>
            <person name="Ichinomiya M."/>
            <person name="Saitoh K."/>
            <person name="Sato N."/>
            <person name="Blanc-Mathieu R."/>
            <person name="Endo H."/>
            <person name="Kuwata A."/>
            <person name="Ogata H."/>
        </authorList>
    </citation>
    <scope>NUCLEOTIDE SEQUENCE</scope>
</reference>
<keyword evidence="2" id="KW-1185">Reference proteome</keyword>
<name>A0A9W6ZU86_9STRA</name>
<evidence type="ECO:0000313" key="1">
    <source>
        <dbReference type="EMBL" id="GMH58471.1"/>
    </source>
</evidence>
<protein>
    <submittedName>
        <fullName evidence="1">Uncharacterized protein</fullName>
    </submittedName>
</protein>